<evidence type="ECO:0000256" key="3">
    <source>
        <dbReference type="SAM" id="MobiDB-lite"/>
    </source>
</evidence>
<reference evidence="4" key="1">
    <citation type="submission" date="2021-02" db="EMBL/GenBank/DDBJ databases">
        <authorList>
            <person name="Nowell W R."/>
        </authorList>
    </citation>
    <scope>NUCLEOTIDE SEQUENCE</scope>
</reference>
<name>A0A815KAG8_9BILA</name>
<accession>A0A815KAG8</accession>
<dbReference type="InterPro" id="IPR051246">
    <property type="entry name" value="WDR48"/>
</dbReference>
<evidence type="ECO:0000313" key="4">
    <source>
        <dbReference type="EMBL" id="CAF1393108.1"/>
    </source>
</evidence>
<dbReference type="EMBL" id="CAJNOT010003628">
    <property type="protein sequence ID" value="CAF1393108.1"/>
    <property type="molecule type" value="Genomic_DNA"/>
</dbReference>
<dbReference type="PANTHER" id="PTHR19862">
    <property type="entry name" value="WD REPEAT-CONTAINING PROTEIN 48"/>
    <property type="match status" value="1"/>
</dbReference>
<organism evidence="4 5">
    <name type="scientific">Rotaria sordida</name>
    <dbReference type="NCBI Taxonomy" id="392033"/>
    <lineage>
        <taxon>Eukaryota</taxon>
        <taxon>Metazoa</taxon>
        <taxon>Spiralia</taxon>
        <taxon>Gnathifera</taxon>
        <taxon>Rotifera</taxon>
        <taxon>Eurotatoria</taxon>
        <taxon>Bdelloidea</taxon>
        <taxon>Philodinida</taxon>
        <taxon>Philodinidae</taxon>
        <taxon>Rotaria</taxon>
    </lineage>
</organism>
<dbReference type="Pfam" id="PF11816">
    <property type="entry name" value="DUF3337"/>
    <property type="match status" value="1"/>
</dbReference>
<dbReference type="GO" id="GO:0043130">
    <property type="term" value="F:ubiquitin binding"/>
    <property type="evidence" value="ECO:0007669"/>
    <property type="project" value="TreeGrafter"/>
</dbReference>
<dbReference type="Proteomes" id="UP000663864">
    <property type="component" value="Unassembled WGS sequence"/>
</dbReference>
<sequence length="223" mass="25819">MLHSLFEYWPIVKQALEANDGYAERVHLENLCHIPGHTPIFLGEIGGRTLYRFRCNEASGEPEQSFLHEVLPQFIINAIVKHQVPQLTKIPFILHHQISSTKFNKKDRLSASDIMIVRKVIEYIYERYVLNEQQQQQQQQSQQQQQQQQQQQNLSTTTTTGNGTNQQDGTGEQQRESDISKSVDHIELLCQDQVLDLSMDLRTVKHFMWKGGGDLVLCFRTKS</sequence>
<evidence type="ECO:0000256" key="2">
    <source>
        <dbReference type="ARBA" id="ARBA00022737"/>
    </source>
</evidence>
<comment type="caution">
    <text evidence="4">The sequence shown here is derived from an EMBL/GenBank/DDBJ whole genome shotgun (WGS) entry which is preliminary data.</text>
</comment>
<keyword evidence="1" id="KW-0853">WD repeat</keyword>
<feature type="region of interest" description="Disordered" evidence="3">
    <location>
        <begin position="146"/>
        <end position="178"/>
    </location>
</feature>
<protein>
    <submittedName>
        <fullName evidence="4">Uncharacterized protein</fullName>
    </submittedName>
</protein>
<evidence type="ECO:0000313" key="5">
    <source>
        <dbReference type="Proteomes" id="UP000663864"/>
    </source>
</evidence>
<feature type="compositionally biased region" description="Low complexity" evidence="3">
    <location>
        <begin position="146"/>
        <end position="172"/>
    </location>
</feature>
<evidence type="ECO:0000256" key="1">
    <source>
        <dbReference type="ARBA" id="ARBA00022574"/>
    </source>
</evidence>
<keyword evidence="2" id="KW-0677">Repeat</keyword>
<dbReference type="PANTHER" id="PTHR19862:SF14">
    <property type="entry name" value="WD REPEAT-CONTAINING PROTEIN 48"/>
    <property type="match status" value="1"/>
</dbReference>
<dbReference type="InterPro" id="IPR021772">
    <property type="entry name" value="WDR48/Bun107"/>
</dbReference>
<dbReference type="GO" id="GO:0000724">
    <property type="term" value="P:double-strand break repair via homologous recombination"/>
    <property type="evidence" value="ECO:0007669"/>
    <property type="project" value="TreeGrafter"/>
</dbReference>
<proteinExistence type="predicted"/>
<gene>
    <name evidence="4" type="ORF">ZHD862_LOCUS32728</name>
</gene>
<dbReference type="AlphaFoldDB" id="A0A815KAG8"/>